<dbReference type="GO" id="GO:0046872">
    <property type="term" value="F:metal ion binding"/>
    <property type="evidence" value="ECO:0007669"/>
    <property type="project" value="UniProtKB-KW"/>
</dbReference>
<dbReference type="Gene3D" id="3.40.30.10">
    <property type="entry name" value="Glutaredoxin"/>
    <property type="match status" value="1"/>
</dbReference>
<dbReference type="SUPFAM" id="SSF52833">
    <property type="entry name" value="Thioredoxin-like"/>
    <property type="match status" value="1"/>
</dbReference>
<dbReference type="Proteomes" id="UP000231701">
    <property type="component" value="Chromosome"/>
</dbReference>
<feature type="binding site" evidence="2">
    <location>
        <position position="74"/>
    </location>
    <ligand>
        <name>Cu cation</name>
        <dbReference type="ChEBI" id="CHEBI:23378"/>
    </ligand>
</feature>
<dbReference type="PANTHER" id="PTHR12151:SF25">
    <property type="entry name" value="LINALOOL DEHYDRATASE_ISOMERASE DOMAIN-CONTAINING PROTEIN"/>
    <property type="match status" value="1"/>
</dbReference>
<dbReference type="RefSeq" id="WP_100277885.1">
    <property type="nucleotide sequence ID" value="NZ_CP018799.1"/>
</dbReference>
<accession>A0A2K8L1H6</accession>
<name>A0A2K8L1H6_MARES</name>
<dbReference type="InterPro" id="IPR003782">
    <property type="entry name" value="SCO1/SenC"/>
</dbReference>
<dbReference type="AlphaFoldDB" id="A0A2K8L1H6"/>
<dbReference type="Pfam" id="PF02630">
    <property type="entry name" value="SCO1-SenC"/>
    <property type="match status" value="1"/>
</dbReference>
<keyword evidence="2" id="KW-0186">Copper</keyword>
<protein>
    <submittedName>
        <fullName evidence="4">Protein SCO1/2</fullName>
    </submittedName>
</protein>
<evidence type="ECO:0000256" key="2">
    <source>
        <dbReference type="PIRSR" id="PIRSR603782-1"/>
    </source>
</evidence>
<feature type="disulfide bond" description="Redox-active" evidence="3">
    <location>
        <begin position="70"/>
        <end position="74"/>
    </location>
</feature>
<gene>
    <name evidence="4" type="ORF">Ga0123461_1656</name>
</gene>
<dbReference type="FunFam" id="3.40.30.10:FF:000013">
    <property type="entry name" value="Blast:Protein SCO1 homolog, mitochondrial"/>
    <property type="match status" value="1"/>
</dbReference>
<dbReference type="KEGG" id="maes:Ga0123461_1656"/>
<sequence length="198" mass="21885">MIKKFGLFPIFLLIAAIGMVAFGAYNLNKMPETKYPMFNAEFSLHSGSGSVSFNDLAGKVSVVFFGYTHCPDVCPATLVNFGHALKMLGDEERSKVRAVFISLDHERDTPEMVSKYTRFFHPEIIGLTGNEAEVAAAAKAFMVPSEKNAPNAKGNYTMNHGTYLYVVRPDGKLGELASHQDSAEKIVASLRKWIKWAE</sequence>
<feature type="binding site" evidence="2">
    <location>
        <position position="160"/>
    </location>
    <ligand>
        <name>Cu cation</name>
        <dbReference type="ChEBI" id="CHEBI:23378"/>
    </ligand>
</feature>
<keyword evidence="2" id="KW-0479">Metal-binding</keyword>
<dbReference type="EMBL" id="CP018799">
    <property type="protein sequence ID" value="ATX80069.1"/>
    <property type="molecule type" value="Genomic_DNA"/>
</dbReference>
<organism evidence="4 5">
    <name type="scientific">Mariprofundus aestuarium</name>
    <dbReference type="NCBI Taxonomy" id="1921086"/>
    <lineage>
        <taxon>Bacteria</taxon>
        <taxon>Pseudomonadati</taxon>
        <taxon>Pseudomonadota</taxon>
        <taxon>Candidatius Mariprofundia</taxon>
        <taxon>Mariprofundales</taxon>
        <taxon>Mariprofundaceae</taxon>
        <taxon>Mariprofundus</taxon>
    </lineage>
</organism>
<evidence type="ECO:0000256" key="3">
    <source>
        <dbReference type="PIRSR" id="PIRSR603782-2"/>
    </source>
</evidence>
<feature type="binding site" evidence="2">
    <location>
        <position position="70"/>
    </location>
    <ligand>
        <name>Cu cation</name>
        <dbReference type="ChEBI" id="CHEBI:23378"/>
    </ligand>
</feature>
<reference evidence="4 5" key="1">
    <citation type="submission" date="2016-12" db="EMBL/GenBank/DDBJ databases">
        <title>Isolation and genomic insights into novel planktonic Zetaproteobacteria from stratified waters of the Chesapeake Bay.</title>
        <authorList>
            <person name="McAllister S.M."/>
            <person name="Kato S."/>
            <person name="Chan C.S."/>
            <person name="Chiu B.K."/>
            <person name="Field E.K."/>
        </authorList>
    </citation>
    <scope>NUCLEOTIDE SEQUENCE [LARGE SCALE GENOMIC DNA]</scope>
    <source>
        <strain evidence="4 5">CP-5</strain>
    </source>
</reference>
<comment type="similarity">
    <text evidence="1">Belongs to the SCO1/2 family.</text>
</comment>
<proteinExistence type="inferred from homology"/>
<evidence type="ECO:0000313" key="4">
    <source>
        <dbReference type="EMBL" id="ATX80069.1"/>
    </source>
</evidence>
<dbReference type="InterPro" id="IPR036249">
    <property type="entry name" value="Thioredoxin-like_sf"/>
</dbReference>
<dbReference type="OrthoDB" id="5295811at2"/>
<dbReference type="CDD" id="cd02968">
    <property type="entry name" value="SCO"/>
    <property type="match status" value="1"/>
</dbReference>
<dbReference type="PANTHER" id="PTHR12151">
    <property type="entry name" value="ELECTRON TRANSPORT PROTIN SCO1/SENC FAMILY MEMBER"/>
    <property type="match status" value="1"/>
</dbReference>
<evidence type="ECO:0000313" key="5">
    <source>
        <dbReference type="Proteomes" id="UP000231701"/>
    </source>
</evidence>
<keyword evidence="3" id="KW-1015">Disulfide bond</keyword>
<keyword evidence="5" id="KW-1185">Reference proteome</keyword>
<evidence type="ECO:0000256" key="1">
    <source>
        <dbReference type="ARBA" id="ARBA00010996"/>
    </source>
</evidence>